<reference evidence="2" key="1">
    <citation type="journal article" date="2015" name="PLoS Genet.">
        <title>Genome Sequence and Transcriptome Analyses of Chrysochromulina tobin: Metabolic Tools for Enhanced Algal Fitness in the Prominent Order Prymnesiales (Haptophyceae).</title>
        <authorList>
            <person name="Hovde B.T."/>
            <person name="Deodato C.R."/>
            <person name="Hunsperger H.M."/>
            <person name="Ryken S.A."/>
            <person name="Yost W."/>
            <person name="Jha R.K."/>
            <person name="Patterson J."/>
            <person name="Monnat R.J. Jr."/>
            <person name="Barlow S.B."/>
            <person name="Starkenburg S.R."/>
            <person name="Cattolico R.A."/>
        </authorList>
    </citation>
    <scope>NUCLEOTIDE SEQUENCE</scope>
    <source>
        <strain evidence="2">CCMP291</strain>
    </source>
</reference>
<evidence type="ECO:0000313" key="1">
    <source>
        <dbReference type="EMBL" id="KOO34644.1"/>
    </source>
</evidence>
<dbReference type="AlphaFoldDB" id="A0A0M0K768"/>
<keyword evidence="2" id="KW-1185">Reference proteome</keyword>
<organism evidence="1 2">
    <name type="scientific">Chrysochromulina tobinii</name>
    <dbReference type="NCBI Taxonomy" id="1460289"/>
    <lineage>
        <taxon>Eukaryota</taxon>
        <taxon>Haptista</taxon>
        <taxon>Haptophyta</taxon>
        <taxon>Prymnesiophyceae</taxon>
        <taxon>Prymnesiales</taxon>
        <taxon>Chrysochromulinaceae</taxon>
        <taxon>Chrysochromulina</taxon>
    </lineage>
</organism>
<dbReference type="EMBL" id="JWZX01001146">
    <property type="protein sequence ID" value="KOO34644.1"/>
    <property type="molecule type" value="Genomic_DNA"/>
</dbReference>
<dbReference type="OrthoDB" id="95392at2759"/>
<protein>
    <submittedName>
        <fullName evidence="1">Uncharacterized protein</fullName>
    </submittedName>
</protein>
<sequence length="285" mass="30166">MDTETPIEVSMKGYWGALQERLQWVCSTVVYMYEDTLRVGWEDAALQERVCALVRDAAAIALAGTPAPLVIFSHSLGSLLLAGALEAGRCALPAEAAWYSAGAPWQGSRAAEKLPQICSVGRSLDLEGVAAHAASVMLRVLAVRERYCEADGNGPSPGFFSTRASNEGLPALARWQSRLNGSLCGDSAIGLWSTDSLGLEALAELSAFGEANDGAVPTTACHPRGAQVERAHASPHYTAAVNHYDLACRHGDGLIPWGGDDRRPCSWYVAMAGRVASTLSPPASR</sequence>
<proteinExistence type="predicted"/>
<gene>
    <name evidence="1" type="ORF">Ctob_012612</name>
</gene>
<name>A0A0M0K768_9EUKA</name>
<accession>A0A0M0K768</accession>
<evidence type="ECO:0000313" key="2">
    <source>
        <dbReference type="Proteomes" id="UP000037460"/>
    </source>
</evidence>
<comment type="caution">
    <text evidence="1">The sequence shown here is derived from an EMBL/GenBank/DDBJ whole genome shotgun (WGS) entry which is preliminary data.</text>
</comment>
<dbReference type="Proteomes" id="UP000037460">
    <property type="component" value="Unassembled WGS sequence"/>
</dbReference>